<evidence type="ECO:0000256" key="3">
    <source>
        <dbReference type="ARBA" id="ARBA00022640"/>
    </source>
</evidence>
<feature type="domain" description="NmrA-like" evidence="5">
    <location>
        <begin position="3"/>
        <end position="266"/>
    </location>
</feature>
<evidence type="ECO:0000256" key="2">
    <source>
        <dbReference type="ARBA" id="ARBA00022531"/>
    </source>
</evidence>
<gene>
    <name evidence="6" type="primary">ycf39</name>
    <name evidence="6" type="ORF">ChtoCp_00062</name>
</gene>
<keyword evidence="2" id="KW-0602">Photosynthesis</keyword>
<dbReference type="PANTHER" id="PTHR47128">
    <property type="match status" value="1"/>
</dbReference>
<dbReference type="InterPro" id="IPR044256">
    <property type="entry name" value="HCF244-like"/>
</dbReference>
<keyword evidence="4" id="KW-0604">Photosystem II</keyword>
<dbReference type="EMBL" id="KJ201907">
    <property type="protein sequence ID" value="AHY04348.1"/>
    <property type="molecule type" value="Genomic_DNA"/>
</dbReference>
<geneLocation type="chloroplast" evidence="6"/>
<evidence type="ECO:0000313" key="6">
    <source>
        <dbReference type="EMBL" id="AHY04348.1"/>
    </source>
</evidence>
<dbReference type="CDD" id="cd05243">
    <property type="entry name" value="SDR_a5"/>
    <property type="match status" value="1"/>
</dbReference>
<sequence>MSILVIGGTGTLGRQIVRQAIDEGYQVKCMVRDFRRGAFLKEWGAELIYGDLSIPSTIPLALKGVTTVIDSSTIRSTSSYTAETIDWRGKLALLEASKIVGLKKFISFGVLNASANSSIPLMDLKLKIEEKITTSGLNYTIFQCSGFFQGLISQYALPILENETIWVQGNAAPVAYLDTQDAAKAVVNALNKSSYDNKIVSLIGEKFWASNEIIELCERLCGKRANISYIPFLAFSLLRRFFRLFEFTWNIADRLQFGEVVNDSKTIVKPNNEVDWPNGRLSLESYLQEYFSKILKKLRETNYEKTQKSNDISFL</sequence>
<dbReference type="Gene3D" id="3.40.50.720">
    <property type="entry name" value="NAD(P)-binding Rossmann-like Domain"/>
    <property type="match status" value="1"/>
</dbReference>
<dbReference type="InterPro" id="IPR036291">
    <property type="entry name" value="NAD(P)-bd_dom_sf"/>
</dbReference>
<proteinExistence type="predicted"/>
<dbReference type="PANTHER" id="PTHR47128:SF2">
    <property type="entry name" value="PROTEIN HIGH CHLOROPHYLL FLUORESCENCE PHENOTYPE 244, CHLOROPLASTIC"/>
    <property type="match status" value="1"/>
</dbReference>
<reference evidence="6" key="1">
    <citation type="journal article" date="2014" name="BMC Genomics">
        <title>The mitochondrial and chloroplast genomes of the haptophyte Chrysochromulina tobin contain unique repeat structures and gene profiles.</title>
        <authorList>
            <person name="Hovde B.T."/>
            <person name="Starkenburg S.R."/>
            <person name="Hunsperger H.M."/>
            <person name="Mercer L.D."/>
            <person name="Deodato C.R."/>
            <person name="Jha R.K."/>
            <person name="Chertkov O."/>
            <person name="Monnat R.J.Jr."/>
            <person name="Cattolico R.A."/>
        </authorList>
    </citation>
    <scope>NUCLEOTIDE SEQUENCE</scope>
    <source>
        <strain evidence="6">CCMP291</strain>
    </source>
</reference>
<protein>
    <submittedName>
        <fullName evidence="6">Ycf39</fullName>
    </submittedName>
</protein>
<dbReference type="Pfam" id="PF05368">
    <property type="entry name" value="NmrA"/>
    <property type="match status" value="1"/>
</dbReference>
<keyword evidence="6" id="KW-0150">Chloroplast</keyword>
<keyword evidence="3 6" id="KW-0934">Plastid</keyword>
<dbReference type="GO" id="GO:0009523">
    <property type="term" value="C:photosystem II"/>
    <property type="evidence" value="ECO:0007669"/>
    <property type="project" value="UniProtKB-KW"/>
</dbReference>
<dbReference type="InterPro" id="IPR008030">
    <property type="entry name" value="NmrA-like"/>
</dbReference>
<name>A0A075DVQ9_9EUKA</name>
<accession>A0A075DVQ9</accession>
<evidence type="ECO:0000256" key="1">
    <source>
        <dbReference type="ARBA" id="ARBA00004474"/>
    </source>
</evidence>
<evidence type="ECO:0000256" key="4">
    <source>
        <dbReference type="ARBA" id="ARBA00023276"/>
    </source>
</evidence>
<reference evidence="6" key="2">
    <citation type="submission" date="2016-02" db="EMBL/GenBank/DDBJ databases">
        <authorList>
            <person name="Wen L."/>
            <person name="He K."/>
            <person name="Yang H."/>
        </authorList>
    </citation>
    <scope>NUCLEOTIDE SEQUENCE</scope>
    <source>
        <strain evidence="6">CCMP291</strain>
    </source>
</reference>
<evidence type="ECO:0000259" key="5">
    <source>
        <dbReference type="Pfam" id="PF05368"/>
    </source>
</evidence>
<organism evidence="6">
    <name type="scientific">Chrysochromulina tobinii</name>
    <dbReference type="NCBI Taxonomy" id="1460289"/>
    <lineage>
        <taxon>Eukaryota</taxon>
        <taxon>Haptista</taxon>
        <taxon>Haptophyta</taxon>
        <taxon>Prymnesiophyceae</taxon>
        <taxon>Prymnesiales</taxon>
        <taxon>Chrysochromulinaceae</taxon>
        <taxon>Chrysochromulina</taxon>
    </lineage>
</organism>
<comment type="subcellular location">
    <subcellularLocation>
        <location evidence="1">Plastid</location>
    </subcellularLocation>
</comment>
<dbReference type="GO" id="GO:0015979">
    <property type="term" value="P:photosynthesis"/>
    <property type="evidence" value="ECO:0007669"/>
    <property type="project" value="UniProtKB-KW"/>
</dbReference>
<dbReference type="GO" id="GO:0009536">
    <property type="term" value="C:plastid"/>
    <property type="evidence" value="ECO:0007669"/>
    <property type="project" value="UniProtKB-SubCell"/>
</dbReference>
<dbReference type="AlphaFoldDB" id="A0A075DVQ9"/>
<dbReference type="SUPFAM" id="SSF51735">
    <property type="entry name" value="NAD(P)-binding Rossmann-fold domains"/>
    <property type="match status" value="1"/>
</dbReference>